<proteinExistence type="predicted"/>
<comment type="caution">
    <text evidence="2">The sequence shown here is derived from an EMBL/GenBank/DDBJ whole genome shotgun (WGS) entry which is preliminary data.</text>
</comment>
<dbReference type="RefSeq" id="WP_218605698.1">
    <property type="nucleotide sequence ID" value="NZ_JADQDJ010000407.1"/>
</dbReference>
<gene>
    <name evidence="2" type="ORF">I4I81_25995</name>
</gene>
<keyword evidence="3" id="KW-1185">Reference proteome</keyword>
<dbReference type="EMBL" id="JADQDK010000001">
    <property type="protein sequence ID" value="MBW0137687.1"/>
    <property type="molecule type" value="Genomic_DNA"/>
</dbReference>
<protein>
    <submittedName>
        <fullName evidence="2">Thermonuclease family protein</fullName>
    </submittedName>
</protein>
<name>A0ABS6UZU5_9PSEU</name>
<reference evidence="2 3" key="1">
    <citation type="submission" date="2020-11" db="EMBL/GenBank/DDBJ databases">
        <title>Pseudonocardia abyssalis sp. nov. and Pseudonocardia oceani sp. nov., description and phylogenomic analysis of two novel actinomycetes isolated from the deep Southern Ocean.</title>
        <authorList>
            <person name="Parra J."/>
        </authorList>
    </citation>
    <scope>NUCLEOTIDE SEQUENCE [LARGE SCALE GENOMIC DNA]</scope>
    <source>
        <strain evidence="2 3">KRD-168</strain>
    </source>
</reference>
<feature type="region of interest" description="Disordered" evidence="1">
    <location>
        <begin position="68"/>
        <end position="92"/>
    </location>
</feature>
<organism evidence="2 3">
    <name type="scientific">Pseudonocardia abyssalis</name>
    <dbReference type="NCBI Taxonomy" id="2792008"/>
    <lineage>
        <taxon>Bacteria</taxon>
        <taxon>Bacillati</taxon>
        <taxon>Actinomycetota</taxon>
        <taxon>Actinomycetes</taxon>
        <taxon>Pseudonocardiales</taxon>
        <taxon>Pseudonocardiaceae</taxon>
        <taxon>Pseudonocardia</taxon>
    </lineage>
</organism>
<feature type="compositionally biased region" description="Basic and acidic residues" evidence="1">
    <location>
        <begin position="311"/>
        <end position="329"/>
    </location>
</feature>
<feature type="region of interest" description="Disordered" evidence="1">
    <location>
        <begin position="222"/>
        <end position="294"/>
    </location>
</feature>
<feature type="compositionally biased region" description="Polar residues" evidence="1">
    <location>
        <begin position="275"/>
        <end position="284"/>
    </location>
</feature>
<evidence type="ECO:0000313" key="2">
    <source>
        <dbReference type="EMBL" id="MBW0137687.1"/>
    </source>
</evidence>
<dbReference type="Proteomes" id="UP000694287">
    <property type="component" value="Unassembled WGS sequence"/>
</dbReference>
<evidence type="ECO:0000313" key="3">
    <source>
        <dbReference type="Proteomes" id="UP000694287"/>
    </source>
</evidence>
<accession>A0ABS6UZU5</accession>
<feature type="compositionally biased region" description="Pro residues" evidence="1">
    <location>
        <begin position="246"/>
        <end position="273"/>
    </location>
</feature>
<sequence>MRRAINLGLITEETRARVQRLDRDRRQENVRFVVSEVSVGIGKVVLGAVAVLLVMGACNDAGKDGPALPAEASTASGIDQETGLGGSAADVAPASTSGVGSSAVADDETGVVASVIDGDTLSLTDGRTVRLLGIDSCETVTHSGRQARADAQRLLRVGQTVSLRSERGVDRDIYYRHLRYVSLPDGRDYGQAMIGFEHTGIYEGGDASTAYTAQLRRLDDGPRECRFLTPTTSAAPTTTTARPTPQADPVPAPRPAPRYSPEPAPPAPAPAPAPSQSTGSNCHPSYTPCVPDGPDLDCGDIRKLVIVTGPDEFRLDGDDNDGRGCESYG</sequence>
<evidence type="ECO:0000256" key="1">
    <source>
        <dbReference type="SAM" id="MobiDB-lite"/>
    </source>
</evidence>
<feature type="compositionally biased region" description="Low complexity" evidence="1">
    <location>
        <begin position="229"/>
        <end position="245"/>
    </location>
</feature>
<feature type="region of interest" description="Disordered" evidence="1">
    <location>
        <begin position="309"/>
        <end position="329"/>
    </location>
</feature>